<accession>A0A1X0DN78</accession>
<dbReference type="PANTHER" id="PTHR33371">
    <property type="entry name" value="INTERMEMBRANE PHOSPHOLIPID TRANSPORT SYSTEM BINDING PROTEIN MLAD-RELATED"/>
    <property type="match status" value="1"/>
</dbReference>
<organism evidence="4 5">
    <name type="scientific">Mycolicibacterium insubricum</name>
    <dbReference type="NCBI Taxonomy" id="444597"/>
    <lineage>
        <taxon>Bacteria</taxon>
        <taxon>Bacillati</taxon>
        <taxon>Actinomycetota</taxon>
        <taxon>Actinomycetes</taxon>
        <taxon>Mycobacteriales</taxon>
        <taxon>Mycobacteriaceae</taxon>
        <taxon>Mycolicibacterium</taxon>
    </lineage>
</organism>
<evidence type="ECO:0000313" key="5">
    <source>
        <dbReference type="Proteomes" id="UP000192801"/>
    </source>
</evidence>
<feature type="region of interest" description="Disordered" evidence="1">
    <location>
        <begin position="367"/>
        <end position="419"/>
    </location>
</feature>
<name>A0A1X0DN78_9MYCO</name>
<dbReference type="PANTHER" id="PTHR33371:SF16">
    <property type="entry name" value="MCE-FAMILY PROTEIN MCE3F"/>
    <property type="match status" value="1"/>
</dbReference>
<evidence type="ECO:0000256" key="1">
    <source>
        <dbReference type="SAM" id="MobiDB-lite"/>
    </source>
</evidence>
<sequence>MNFVNAVLAQVIRLVKAVASRKVLLSYVGLVLTAVIALAYIAVGGLRFNPLHSRISVRVLMPESGGLLARQDVTVRGIPVGRVEAVNLGDTGVEAVISIDSTAHIPTDSPVRVSGLSAAGEQYLDFRPEHADGPFLGDGAVISAEQVTMPVTLPQIIDNSRGALAQLDPDRLQTMFAELRVTKDGPRKLAAVFDGASLLASTVDSVLPETVSMIRNTKVVFGTVADVGPGLKRTAVNVDQVLSGVGRMDGGFRTLVENGNSQLATVDNLIADNRQNVVALLGNLTTVSQLVYQRLPALEHLWRPDRDSVIDRVSSIVRDGAIWGIGDIYPRYRCDYNLPRKAPTEANFPEPFRNTYCLDDDPALLVRGARNAPRPPGDDTAGPPPGQDPLAVTDKSPDIPPYTIPTPYGGPVMPVPMPN</sequence>
<evidence type="ECO:0000256" key="2">
    <source>
        <dbReference type="SAM" id="Phobius"/>
    </source>
</evidence>
<comment type="caution">
    <text evidence="4">The sequence shown here is derived from an EMBL/GenBank/DDBJ whole genome shotgun (WGS) entry which is preliminary data.</text>
</comment>
<reference evidence="4 5" key="1">
    <citation type="submission" date="2016-12" db="EMBL/GenBank/DDBJ databases">
        <title>The new phylogeny of genus Mycobacterium.</title>
        <authorList>
            <person name="Tortoli E."/>
            <person name="Trovato A."/>
            <person name="Cirillo D.M."/>
        </authorList>
    </citation>
    <scope>NUCLEOTIDE SEQUENCE [LARGE SCALE GENOMIC DNA]</scope>
    <source>
        <strain evidence="4 5">DSM 45130</strain>
    </source>
</reference>
<dbReference type="OrthoDB" id="3606263at2"/>
<feature type="domain" description="Mce/MlaD" evidence="3">
    <location>
        <begin position="56"/>
        <end position="128"/>
    </location>
</feature>
<gene>
    <name evidence="4" type="ORF">BST26_01465</name>
</gene>
<keyword evidence="2" id="KW-0472">Membrane</keyword>
<evidence type="ECO:0000259" key="3">
    <source>
        <dbReference type="Pfam" id="PF02470"/>
    </source>
</evidence>
<dbReference type="STRING" id="444597.BST26_01465"/>
<keyword evidence="5" id="KW-1185">Reference proteome</keyword>
<evidence type="ECO:0000313" key="4">
    <source>
        <dbReference type="EMBL" id="ORA73864.1"/>
    </source>
</evidence>
<proteinExistence type="predicted"/>
<dbReference type="GO" id="GO:0005576">
    <property type="term" value="C:extracellular region"/>
    <property type="evidence" value="ECO:0007669"/>
    <property type="project" value="TreeGrafter"/>
</dbReference>
<dbReference type="Proteomes" id="UP000192801">
    <property type="component" value="Unassembled WGS sequence"/>
</dbReference>
<feature type="transmembrane region" description="Helical" evidence="2">
    <location>
        <begin position="24"/>
        <end position="48"/>
    </location>
</feature>
<keyword evidence="2" id="KW-0812">Transmembrane</keyword>
<dbReference type="Pfam" id="PF02470">
    <property type="entry name" value="MlaD"/>
    <property type="match status" value="1"/>
</dbReference>
<dbReference type="InterPro" id="IPR052336">
    <property type="entry name" value="MlaD_Phospholipid_Transporter"/>
</dbReference>
<dbReference type="EMBL" id="MVHS01000002">
    <property type="protein sequence ID" value="ORA73864.1"/>
    <property type="molecule type" value="Genomic_DNA"/>
</dbReference>
<dbReference type="AlphaFoldDB" id="A0A1X0DN78"/>
<keyword evidence="2" id="KW-1133">Transmembrane helix</keyword>
<protein>
    <submittedName>
        <fullName evidence="4">Mammalian cell entry protein</fullName>
    </submittedName>
</protein>
<dbReference type="InterPro" id="IPR003399">
    <property type="entry name" value="Mce/MlaD"/>
</dbReference>